<feature type="region of interest" description="Disordered" evidence="5">
    <location>
        <begin position="263"/>
        <end position="292"/>
    </location>
</feature>
<evidence type="ECO:0000313" key="7">
    <source>
        <dbReference type="EMBL" id="CBJ27996.1"/>
    </source>
</evidence>
<reference evidence="7 8" key="1">
    <citation type="journal article" date="2010" name="Nature">
        <title>The Ectocarpus genome and the independent evolution of multicellularity in brown algae.</title>
        <authorList>
            <person name="Cock J.M."/>
            <person name="Sterck L."/>
            <person name="Rouze P."/>
            <person name="Scornet D."/>
            <person name="Allen A.E."/>
            <person name="Amoutzias G."/>
            <person name="Anthouard V."/>
            <person name="Artiguenave F."/>
            <person name="Aury J.M."/>
            <person name="Badger J.H."/>
            <person name="Beszteri B."/>
            <person name="Billiau K."/>
            <person name="Bonnet E."/>
            <person name="Bothwell J.H."/>
            <person name="Bowler C."/>
            <person name="Boyen C."/>
            <person name="Brownlee C."/>
            <person name="Carrano C.J."/>
            <person name="Charrier B."/>
            <person name="Cho G.Y."/>
            <person name="Coelho S.M."/>
            <person name="Collen J."/>
            <person name="Corre E."/>
            <person name="Da Silva C."/>
            <person name="Delage L."/>
            <person name="Delaroque N."/>
            <person name="Dittami S.M."/>
            <person name="Doulbeau S."/>
            <person name="Elias M."/>
            <person name="Farnham G."/>
            <person name="Gachon C.M."/>
            <person name="Gschloessl B."/>
            <person name="Heesch S."/>
            <person name="Jabbari K."/>
            <person name="Jubin C."/>
            <person name="Kawai H."/>
            <person name="Kimura K."/>
            <person name="Kloareg B."/>
            <person name="Kupper F.C."/>
            <person name="Lang D."/>
            <person name="Le Bail A."/>
            <person name="Leblanc C."/>
            <person name="Lerouge P."/>
            <person name="Lohr M."/>
            <person name="Lopez P.J."/>
            <person name="Martens C."/>
            <person name="Maumus F."/>
            <person name="Michel G."/>
            <person name="Miranda-Saavedra D."/>
            <person name="Morales J."/>
            <person name="Moreau H."/>
            <person name="Motomura T."/>
            <person name="Nagasato C."/>
            <person name="Napoli C.A."/>
            <person name="Nelson D.R."/>
            <person name="Nyvall-Collen P."/>
            <person name="Peters A.F."/>
            <person name="Pommier C."/>
            <person name="Potin P."/>
            <person name="Poulain J."/>
            <person name="Quesneville H."/>
            <person name="Read B."/>
            <person name="Rensing S.A."/>
            <person name="Ritter A."/>
            <person name="Rousvoal S."/>
            <person name="Samanta M."/>
            <person name="Samson G."/>
            <person name="Schroeder D.C."/>
            <person name="Segurens B."/>
            <person name="Strittmatter M."/>
            <person name="Tonon T."/>
            <person name="Tregear J.W."/>
            <person name="Valentin K."/>
            <person name="von Dassow P."/>
            <person name="Yamagishi T."/>
            <person name="Van de Peer Y."/>
            <person name="Wincker P."/>
        </authorList>
    </citation>
    <scope>NUCLEOTIDE SEQUENCE [LARGE SCALE GENOMIC DNA]</scope>
    <source>
        <strain evidence="8">Ec32 / CCAP1310/4</strain>
    </source>
</reference>
<keyword evidence="3" id="KW-0804">Transcription</keyword>
<evidence type="ECO:0000256" key="1">
    <source>
        <dbReference type="ARBA" id="ARBA00023015"/>
    </source>
</evidence>
<keyword evidence="2" id="KW-0238">DNA-binding</keyword>
<sequence length="468" mass="48546">MKTDDTLTPPRYQSEKLGRREIFRDIARRVPKDKLRLFMTMTQVAAAKAIGISPTTLKKLCRYYGISRWPYRQIAGKTRAVDRLGELLDEPSSELPKAVLKDHLSLLRRRVLGDGGPTMARRASSAPHGLVRYGGADTDHAGTPGGAASFVLNADPPSSPCAAAACSAPLSCHLHQSPARDGMTSSMPAYCCYHGNGVAPIGGMHTTQMTAFRGRGRYDGESIRPAFSSAAIPVAVAQMMPTPATGSSTPTVAVRRSHVLPSTVGEAEPAASAADGVRSNSSTSAGNDIERDLVRAPTHAVARDGAGIAPLPRPPPPPPSSWSPGLADFPPRRAAMHRWAGASRPMAATADFGPQHHGPFQLRREPPQGSLAMPWPTCKGPSRLSYGSTPVQHPGGGAFGGFDAIFGCNGAVSSVSTADDASGGVPAAAASLGGGATGGAGRGMTDAQAGLADAQAGMRSARVDGRRQ</sequence>
<dbReference type="EMBL" id="FN649127">
    <property type="protein sequence ID" value="CBJ27996.1"/>
    <property type="molecule type" value="Genomic_DNA"/>
</dbReference>
<keyword evidence="8" id="KW-1185">Reference proteome</keyword>
<keyword evidence="4" id="KW-0539">Nucleus</keyword>
<dbReference type="OrthoDB" id="6270329at2759"/>
<dbReference type="InParanoid" id="D7G8F1"/>
<gene>
    <name evidence="7" type="primary">NIN-like</name>
    <name evidence="7" type="ORF">Esi_0089_0023</name>
</gene>
<evidence type="ECO:0000256" key="2">
    <source>
        <dbReference type="ARBA" id="ARBA00023125"/>
    </source>
</evidence>
<accession>D7G8F1</accession>
<evidence type="ECO:0000256" key="4">
    <source>
        <dbReference type="ARBA" id="ARBA00023242"/>
    </source>
</evidence>
<proteinExistence type="predicted"/>
<feature type="domain" description="RWP-RK" evidence="6">
    <location>
        <begin position="13"/>
        <end position="97"/>
    </location>
</feature>
<evidence type="ECO:0000313" key="8">
    <source>
        <dbReference type="Proteomes" id="UP000002630"/>
    </source>
</evidence>
<keyword evidence="1" id="KW-0805">Transcription regulation</keyword>
<dbReference type="EMBL" id="FN649742">
    <property type="protein sequence ID" value="CBJ27996.1"/>
    <property type="molecule type" value="Genomic_DNA"/>
</dbReference>
<dbReference type="PROSITE" id="PS51519">
    <property type="entry name" value="RWP_RK"/>
    <property type="match status" value="1"/>
</dbReference>
<organism evidence="7 8">
    <name type="scientific">Ectocarpus siliculosus</name>
    <name type="common">Brown alga</name>
    <name type="synonym">Conferva siliculosa</name>
    <dbReference type="NCBI Taxonomy" id="2880"/>
    <lineage>
        <taxon>Eukaryota</taxon>
        <taxon>Sar</taxon>
        <taxon>Stramenopiles</taxon>
        <taxon>Ochrophyta</taxon>
        <taxon>PX clade</taxon>
        <taxon>Phaeophyceae</taxon>
        <taxon>Ectocarpales</taxon>
        <taxon>Ectocarpaceae</taxon>
        <taxon>Ectocarpus</taxon>
    </lineage>
</organism>
<feature type="compositionally biased region" description="Pro residues" evidence="5">
    <location>
        <begin position="311"/>
        <end position="321"/>
    </location>
</feature>
<feature type="region of interest" description="Disordered" evidence="5">
    <location>
        <begin position="305"/>
        <end position="329"/>
    </location>
</feature>
<evidence type="ECO:0000259" key="6">
    <source>
        <dbReference type="PROSITE" id="PS51519"/>
    </source>
</evidence>
<evidence type="ECO:0000256" key="3">
    <source>
        <dbReference type="ARBA" id="ARBA00023163"/>
    </source>
</evidence>
<dbReference type="GO" id="GO:0003677">
    <property type="term" value="F:DNA binding"/>
    <property type="evidence" value="ECO:0007669"/>
    <property type="project" value="UniProtKB-KW"/>
</dbReference>
<dbReference type="Proteomes" id="UP000002630">
    <property type="component" value="Linkage Group LG17"/>
</dbReference>
<dbReference type="InterPro" id="IPR003035">
    <property type="entry name" value="RWP-RK_dom"/>
</dbReference>
<evidence type="ECO:0000256" key="5">
    <source>
        <dbReference type="SAM" id="MobiDB-lite"/>
    </source>
</evidence>
<name>D7G8F1_ECTSI</name>
<dbReference type="Pfam" id="PF02042">
    <property type="entry name" value="RWP-RK"/>
    <property type="match status" value="1"/>
</dbReference>
<dbReference type="AlphaFoldDB" id="D7G8F1"/>
<protein>
    <submittedName>
        <fullName evidence="7">NIN-like transcription factor</fullName>
    </submittedName>
</protein>